<evidence type="ECO:0000256" key="8">
    <source>
        <dbReference type="ARBA" id="ARBA00023204"/>
    </source>
</evidence>
<keyword evidence="5" id="KW-0378">Hydrolase</keyword>
<dbReference type="Pfam" id="PF00730">
    <property type="entry name" value="HhH-GPD"/>
    <property type="match status" value="1"/>
</dbReference>
<dbReference type="PANTHER" id="PTHR10359:SF19">
    <property type="entry name" value="DNA REPAIR GLYCOSYLASE MJ1434-RELATED"/>
    <property type="match status" value="1"/>
</dbReference>
<proteinExistence type="inferred from homology"/>
<evidence type="ECO:0000259" key="10">
    <source>
        <dbReference type="SMART" id="SM00278"/>
    </source>
</evidence>
<dbReference type="SMART" id="SM00278">
    <property type="entry name" value="HhH1"/>
    <property type="match status" value="1"/>
</dbReference>
<dbReference type="InterPro" id="IPR023170">
    <property type="entry name" value="HhH_base_excis_C"/>
</dbReference>
<keyword evidence="4" id="KW-0227">DNA damage</keyword>
<keyword evidence="6" id="KW-0408">Iron</keyword>
<name>A0A2H0YMI8_9BACT</name>
<comment type="similarity">
    <text evidence="1">Belongs to the Nth/MutY family.</text>
</comment>
<evidence type="ECO:0000256" key="6">
    <source>
        <dbReference type="ARBA" id="ARBA00023004"/>
    </source>
</evidence>
<dbReference type="InterPro" id="IPR011257">
    <property type="entry name" value="DNA_glycosylase"/>
</dbReference>
<dbReference type="PANTHER" id="PTHR10359">
    <property type="entry name" value="A/G-SPECIFIC ADENINE GLYCOSYLASE/ENDONUCLEASE III"/>
    <property type="match status" value="1"/>
</dbReference>
<organism evidence="12 13">
    <name type="scientific">Candidatus Nealsonbacteria bacterium CG08_land_8_20_14_0_20_38_20</name>
    <dbReference type="NCBI Taxonomy" id="1974705"/>
    <lineage>
        <taxon>Bacteria</taxon>
        <taxon>Candidatus Nealsoniibacteriota</taxon>
    </lineage>
</organism>
<dbReference type="AlphaFoldDB" id="A0A2H0YMI8"/>
<dbReference type="GO" id="GO:0046872">
    <property type="term" value="F:metal ion binding"/>
    <property type="evidence" value="ECO:0007669"/>
    <property type="project" value="UniProtKB-KW"/>
</dbReference>
<dbReference type="GO" id="GO:0004519">
    <property type="term" value="F:endonuclease activity"/>
    <property type="evidence" value="ECO:0007669"/>
    <property type="project" value="UniProtKB-KW"/>
</dbReference>
<evidence type="ECO:0000256" key="1">
    <source>
        <dbReference type="ARBA" id="ARBA00008343"/>
    </source>
</evidence>
<protein>
    <submittedName>
        <fullName evidence="12">Endonuclease</fullName>
    </submittedName>
</protein>
<keyword evidence="8" id="KW-0234">DNA repair</keyword>
<keyword evidence="12" id="KW-0255">Endonuclease</keyword>
<dbReference type="GO" id="GO:0019104">
    <property type="term" value="F:DNA N-glycosylase activity"/>
    <property type="evidence" value="ECO:0007669"/>
    <property type="project" value="UniProtKB-ARBA"/>
</dbReference>
<dbReference type="Proteomes" id="UP000230088">
    <property type="component" value="Unassembled WGS sequence"/>
</dbReference>
<evidence type="ECO:0000256" key="9">
    <source>
        <dbReference type="ARBA" id="ARBA00023295"/>
    </source>
</evidence>
<evidence type="ECO:0000256" key="7">
    <source>
        <dbReference type="ARBA" id="ARBA00023014"/>
    </source>
</evidence>
<dbReference type="InterPro" id="IPR000445">
    <property type="entry name" value="HhH_motif"/>
</dbReference>
<dbReference type="SMART" id="SM00478">
    <property type="entry name" value="ENDO3c"/>
    <property type="match status" value="1"/>
</dbReference>
<dbReference type="SUPFAM" id="SSF48150">
    <property type="entry name" value="DNA-glycosylase"/>
    <property type="match status" value="1"/>
</dbReference>
<keyword evidence="7" id="KW-0411">Iron-sulfur</keyword>
<evidence type="ECO:0000259" key="11">
    <source>
        <dbReference type="SMART" id="SM00478"/>
    </source>
</evidence>
<dbReference type="CDD" id="cd00056">
    <property type="entry name" value="ENDO3c"/>
    <property type="match status" value="1"/>
</dbReference>
<dbReference type="InterPro" id="IPR003265">
    <property type="entry name" value="HhH-GPD_domain"/>
</dbReference>
<comment type="caution">
    <text evidence="12">The sequence shown here is derived from an EMBL/GenBank/DDBJ whole genome shotgun (WGS) entry which is preliminary data.</text>
</comment>
<feature type="domain" description="Helix-hairpin-helix DNA-binding motif class 1" evidence="10">
    <location>
        <begin position="123"/>
        <end position="142"/>
    </location>
</feature>
<accession>A0A2H0YMI8</accession>
<keyword evidence="12" id="KW-0540">Nuclease</keyword>
<dbReference type="EMBL" id="PEYD01000017">
    <property type="protein sequence ID" value="PIS39626.1"/>
    <property type="molecule type" value="Genomic_DNA"/>
</dbReference>
<dbReference type="PIRSF" id="PIRSF001435">
    <property type="entry name" value="Nth"/>
    <property type="match status" value="1"/>
</dbReference>
<gene>
    <name evidence="12" type="ORF">COT33_00980</name>
</gene>
<feature type="domain" description="HhH-GPD" evidence="11">
    <location>
        <begin position="44"/>
        <end position="201"/>
    </location>
</feature>
<dbReference type="GO" id="GO:0006284">
    <property type="term" value="P:base-excision repair"/>
    <property type="evidence" value="ECO:0007669"/>
    <property type="project" value="InterPro"/>
</dbReference>
<evidence type="ECO:0000256" key="4">
    <source>
        <dbReference type="ARBA" id="ARBA00022763"/>
    </source>
</evidence>
<keyword evidence="9" id="KW-0326">Glycosidase</keyword>
<keyword evidence="2" id="KW-0004">4Fe-4S</keyword>
<evidence type="ECO:0000256" key="2">
    <source>
        <dbReference type="ARBA" id="ARBA00022485"/>
    </source>
</evidence>
<dbReference type="InterPro" id="IPR003583">
    <property type="entry name" value="Hlx-hairpin-Hlx_DNA-bd_motif"/>
</dbReference>
<dbReference type="Pfam" id="PF00633">
    <property type="entry name" value="HHH"/>
    <property type="match status" value="1"/>
</dbReference>
<sequence>MNVFEKIYQELKKKYGKPAGQWGIWRKRPKTEREMEEVTMGAILTQRTNWRNVELAINNLKKAKLNSLKEIYKSKPRKLANLIKPSGFYKAKAQYLFNLAKFIVKNYGSLEKMKKAKPKELREELLKLKGIGPETADSILLYALDKPIFVIDEYTRRLVKERKLANKTNYQFLQKLFEENLRKDFRLYQDFHALIVINGKNRK</sequence>
<keyword evidence="3" id="KW-0479">Metal-binding</keyword>
<evidence type="ECO:0000313" key="12">
    <source>
        <dbReference type="EMBL" id="PIS39626.1"/>
    </source>
</evidence>
<dbReference type="Gene3D" id="1.10.1670.10">
    <property type="entry name" value="Helix-hairpin-Helix base-excision DNA repair enzymes (C-terminal)"/>
    <property type="match status" value="1"/>
</dbReference>
<dbReference type="GO" id="GO:0051539">
    <property type="term" value="F:4 iron, 4 sulfur cluster binding"/>
    <property type="evidence" value="ECO:0007669"/>
    <property type="project" value="UniProtKB-KW"/>
</dbReference>
<evidence type="ECO:0000256" key="3">
    <source>
        <dbReference type="ARBA" id="ARBA00022723"/>
    </source>
</evidence>
<evidence type="ECO:0000313" key="13">
    <source>
        <dbReference type="Proteomes" id="UP000230088"/>
    </source>
</evidence>
<reference evidence="13" key="1">
    <citation type="submission" date="2017-09" db="EMBL/GenBank/DDBJ databases">
        <title>Depth-based differentiation of microbial function through sediment-hosted aquifers and enrichment of novel symbionts in the deep terrestrial subsurface.</title>
        <authorList>
            <person name="Probst A.J."/>
            <person name="Ladd B."/>
            <person name="Jarett J.K."/>
            <person name="Geller-Mcgrath D.E."/>
            <person name="Sieber C.M.K."/>
            <person name="Emerson J.B."/>
            <person name="Anantharaman K."/>
            <person name="Thomas B.C."/>
            <person name="Malmstrom R."/>
            <person name="Stieglmeier M."/>
            <person name="Klingl A."/>
            <person name="Woyke T."/>
            <person name="Ryan C.M."/>
            <person name="Banfield J.F."/>
        </authorList>
    </citation>
    <scope>NUCLEOTIDE SEQUENCE [LARGE SCALE GENOMIC DNA]</scope>
</reference>
<dbReference type="GO" id="GO:0003677">
    <property type="term" value="F:DNA binding"/>
    <property type="evidence" value="ECO:0007669"/>
    <property type="project" value="InterPro"/>
</dbReference>
<dbReference type="Gene3D" id="1.10.340.30">
    <property type="entry name" value="Hypothetical protein, domain 2"/>
    <property type="match status" value="1"/>
</dbReference>
<evidence type="ECO:0000256" key="5">
    <source>
        <dbReference type="ARBA" id="ARBA00022801"/>
    </source>
</evidence>